<evidence type="ECO:0000313" key="4">
    <source>
        <dbReference type="Proteomes" id="UP001589733"/>
    </source>
</evidence>
<reference evidence="3 4" key="1">
    <citation type="submission" date="2024-09" db="EMBL/GenBank/DDBJ databases">
        <authorList>
            <person name="Sun Q."/>
            <person name="Mori K."/>
        </authorList>
    </citation>
    <scope>NUCLEOTIDE SEQUENCE [LARGE SCALE GENOMIC DNA]</scope>
    <source>
        <strain evidence="3 4">JCM 13503</strain>
    </source>
</reference>
<keyword evidence="4" id="KW-1185">Reference proteome</keyword>
<dbReference type="Proteomes" id="UP001589733">
    <property type="component" value="Unassembled WGS sequence"/>
</dbReference>
<proteinExistence type="inferred from homology"/>
<dbReference type="Gene3D" id="1.20.120.450">
    <property type="entry name" value="dinb family like domain"/>
    <property type="match status" value="1"/>
</dbReference>
<keyword evidence="2" id="KW-0479">Metal-binding</keyword>
<name>A0ABV6ASG6_9DEIO</name>
<comment type="similarity">
    <text evidence="1">Belongs to the DinB family.</text>
</comment>
<dbReference type="InterPro" id="IPR007837">
    <property type="entry name" value="DinB"/>
</dbReference>
<evidence type="ECO:0000256" key="1">
    <source>
        <dbReference type="ARBA" id="ARBA00008635"/>
    </source>
</evidence>
<accession>A0ABV6ASG6</accession>
<dbReference type="RefSeq" id="WP_380004372.1">
    <property type="nucleotide sequence ID" value="NZ_JBHLYR010000003.1"/>
</dbReference>
<dbReference type="SUPFAM" id="SSF109854">
    <property type="entry name" value="DinB/YfiT-like putative metalloenzymes"/>
    <property type="match status" value="1"/>
</dbReference>
<dbReference type="Pfam" id="PF05163">
    <property type="entry name" value="DinB"/>
    <property type="match status" value="1"/>
</dbReference>
<evidence type="ECO:0000313" key="3">
    <source>
        <dbReference type="EMBL" id="MFB9990448.1"/>
    </source>
</evidence>
<organism evidence="3 4">
    <name type="scientific">Deinococcus oregonensis</name>
    <dbReference type="NCBI Taxonomy" id="1805970"/>
    <lineage>
        <taxon>Bacteria</taxon>
        <taxon>Thermotogati</taxon>
        <taxon>Deinococcota</taxon>
        <taxon>Deinococci</taxon>
        <taxon>Deinococcales</taxon>
        <taxon>Deinococcaceae</taxon>
        <taxon>Deinococcus</taxon>
    </lineage>
</organism>
<evidence type="ECO:0000256" key="2">
    <source>
        <dbReference type="ARBA" id="ARBA00022723"/>
    </source>
</evidence>
<protein>
    <submittedName>
        <fullName evidence="3">DinB family protein</fullName>
    </submittedName>
</protein>
<gene>
    <name evidence="3" type="ORF">ACFFLM_00380</name>
</gene>
<dbReference type="InterPro" id="IPR034660">
    <property type="entry name" value="DinB/YfiT-like"/>
</dbReference>
<comment type="caution">
    <text evidence="3">The sequence shown here is derived from an EMBL/GenBank/DDBJ whole genome shotgun (WGS) entry which is preliminary data.</text>
</comment>
<dbReference type="EMBL" id="JBHLYR010000003">
    <property type="protein sequence ID" value="MFB9990448.1"/>
    <property type="molecule type" value="Genomic_DNA"/>
</dbReference>
<sequence>MAYPAEVYVQSFQRHRGALLELLDRIPPEQGDTAVWAGGKSVTQTVDHLFSTGVGVVDLLAGGTWSNQVSSADLPGATVRLRANTQVVIDTLAALSDEALQQELTVFGGARWPAYRLVDFHREHEIHHKGQLWVMARILGIEPPFFTQMA</sequence>